<dbReference type="InterPro" id="IPR041078">
    <property type="entry name" value="Plavaka"/>
</dbReference>
<keyword evidence="3" id="KW-1185">Reference proteome</keyword>
<dbReference type="STRING" id="933084.A0A067PEV8"/>
<dbReference type="EMBL" id="KL197855">
    <property type="protein sequence ID" value="KDQ49011.1"/>
    <property type="molecule type" value="Genomic_DNA"/>
</dbReference>
<dbReference type="InParanoid" id="A0A067PEV8"/>
<feature type="compositionally biased region" description="Acidic residues" evidence="1">
    <location>
        <begin position="10"/>
        <end position="19"/>
    </location>
</feature>
<reference evidence="3" key="1">
    <citation type="journal article" date="2014" name="Proc. Natl. Acad. Sci. U.S.A.">
        <title>Extensive sampling of basidiomycete genomes demonstrates inadequacy of the white-rot/brown-rot paradigm for wood decay fungi.</title>
        <authorList>
            <person name="Riley R."/>
            <person name="Salamov A.A."/>
            <person name="Brown D.W."/>
            <person name="Nagy L.G."/>
            <person name="Floudas D."/>
            <person name="Held B.W."/>
            <person name="Levasseur A."/>
            <person name="Lombard V."/>
            <person name="Morin E."/>
            <person name="Otillar R."/>
            <person name="Lindquist E.A."/>
            <person name="Sun H."/>
            <person name="LaButti K.M."/>
            <person name="Schmutz J."/>
            <person name="Jabbour D."/>
            <person name="Luo H."/>
            <person name="Baker S.E."/>
            <person name="Pisabarro A.G."/>
            <person name="Walton J.D."/>
            <person name="Blanchette R.A."/>
            <person name="Henrissat B."/>
            <person name="Martin F."/>
            <person name="Cullen D."/>
            <person name="Hibbett D.S."/>
            <person name="Grigoriev I.V."/>
        </authorList>
    </citation>
    <scope>NUCLEOTIDE SEQUENCE [LARGE SCALE GENOMIC DNA]</scope>
    <source>
        <strain evidence="3">MUCL 33604</strain>
    </source>
</reference>
<dbReference type="AlphaFoldDB" id="A0A067PEV8"/>
<feature type="region of interest" description="Disordered" evidence="1">
    <location>
        <begin position="1"/>
        <end position="20"/>
    </location>
</feature>
<dbReference type="OrthoDB" id="3199698at2759"/>
<proteinExistence type="predicted"/>
<dbReference type="Proteomes" id="UP000027265">
    <property type="component" value="Unassembled WGS sequence"/>
</dbReference>
<evidence type="ECO:0000256" key="1">
    <source>
        <dbReference type="SAM" id="MobiDB-lite"/>
    </source>
</evidence>
<evidence type="ECO:0000313" key="2">
    <source>
        <dbReference type="EMBL" id="KDQ49011.1"/>
    </source>
</evidence>
<organism evidence="2 3">
    <name type="scientific">Jaapia argillacea MUCL 33604</name>
    <dbReference type="NCBI Taxonomy" id="933084"/>
    <lineage>
        <taxon>Eukaryota</taxon>
        <taxon>Fungi</taxon>
        <taxon>Dikarya</taxon>
        <taxon>Basidiomycota</taxon>
        <taxon>Agaricomycotina</taxon>
        <taxon>Agaricomycetes</taxon>
        <taxon>Agaricomycetidae</taxon>
        <taxon>Jaapiales</taxon>
        <taxon>Jaapiaceae</taxon>
        <taxon>Jaapia</taxon>
    </lineage>
</organism>
<dbReference type="Pfam" id="PF18759">
    <property type="entry name" value="Plavaka"/>
    <property type="match status" value="1"/>
</dbReference>
<name>A0A067PEV8_9AGAM</name>
<dbReference type="HOGENOM" id="CLU_006344_1_0_1"/>
<protein>
    <submittedName>
        <fullName evidence="2">Uncharacterized protein</fullName>
    </submittedName>
</protein>
<accession>A0A067PEV8</accession>
<evidence type="ECO:0000313" key="3">
    <source>
        <dbReference type="Proteomes" id="UP000027265"/>
    </source>
</evidence>
<sequence>MHPEVTAPPEGDDEHEPEDTFTFHYHPKLNARPCNAHGIFLPEDALPAPPPPDNQANGGNAFHPFADRIEFDFADLHFVESQSSARAIGKSVGVWAASLHQLGAKVPWKNTTDLYATIDEIQNGSAPWKVYTIRYQGPLPVGTPPKWMTQTYELCTRDSRLVLHNQVATPAFKNQQNRRAYRQFNKDGKRLYSNLMSADFAWQQSDMIAEDPHTHGAMYVPIVAGSDKTTCSVATGHQEYHPVYMSPGILTNTARRGHGNSVLPVAFLPIPKTSKKHRRKPAYQKFCRQMYHACLARVFNPLKAGMTIPEVIRCADGHFRRAIYGLGPYIADYPEQVWLCGIVQGWCPKCNARPEDLDNGNARRRTAAKTEKYISVFDPGTLWDDFGIRADVVPFTYGFPRADIHQLISPDLLHQVIKGTFKDHIVTWVNEYLVLEHGEARAFEIIEDIDRRIAAVPAFPGLRRFPDGRDFTQWTGDDSKALMKVYLPAITGHVPDTMVKCLAAFLDFCYIARRNALDTTALEDLNDALSRFHLHRQIFIDTGVRDKDISLPRQHSLKHYIRGIRLFGSPNGLCSSITESKHIKAVKEPWRRSSRYKALRQMLRTNQRMDKMNALRQVLTKKGLMEGTTLWFTERMMEGYEPVPPEDGNGVVDEDDDNGPVDGPRVMSFVRLAQTPERGYPKLLPDLAAHIRQPLLIPLVRRFLYNQLHPNSPIPSSQIPLDQCPEFYGRIFVYHSAVARFYAPSDICGAGGMYRERIRSNPNWRGEYPRYDTVFVETISGVPGMQGMVVGRVKLFFAFSYEKKRFPCALVEWLEVVGDEPNEVTGMWVVKPEYEGNGRRSMAVIHLDCIARAAHLIGVYGSSFLPEDFHFSYTLDAFRAFYVNKYGDHHLHQFVV</sequence>
<gene>
    <name evidence="2" type="ORF">JAAARDRAFT_201220</name>
</gene>